<dbReference type="CDD" id="cd00082">
    <property type="entry name" value="HisKA"/>
    <property type="match status" value="1"/>
</dbReference>
<evidence type="ECO:0000256" key="14">
    <source>
        <dbReference type="SAM" id="Phobius"/>
    </source>
</evidence>
<dbReference type="GO" id="GO:0000155">
    <property type="term" value="F:phosphorelay sensor kinase activity"/>
    <property type="evidence" value="ECO:0007669"/>
    <property type="project" value="InterPro"/>
</dbReference>
<dbReference type="GO" id="GO:0005524">
    <property type="term" value="F:ATP binding"/>
    <property type="evidence" value="ECO:0007669"/>
    <property type="project" value="UniProtKB-KW"/>
</dbReference>
<dbReference type="Gene3D" id="3.30.450.20">
    <property type="entry name" value="PAS domain"/>
    <property type="match status" value="1"/>
</dbReference>
<dbReference type="PRINTS" id="PR00344">
    <property type="entry name" value="BCTRLSENSOR"/>
</dbReference>
<dbReference type="InterPro" id="IPR035965">
    <property type="entry name" value="PAS-like_dom_sf"/>
</dbReference>
<dbReference type="Pfam" id="PF02518">
    <property type="entry name" value="HATPase_c"/>
    <property type="match status" value="1"/>
</dbReference>
<dbReference type="PROSITE" id="PS50109">
    <property type="entry name" value="HIS_KIN"/>
    <property type="match status" value="1"/>
</dbReference>
<dbReference type="Gene3D" id="1.20.1730.10">
    <property type="entry name" value="Sodium/glucose cotransporter"/>
    <property type="match status" value="1"/>
</dbReference>
<evidence type="ECO:0000256" key="1">
    <source>
        <dbReference type="ARBA" id="ARBA00000085"/>
    </source>
</evidence>
<comment type="caution">
    <text evidence="16">The sequence shown here is derived from an EMBL/GenBank/DDBJ whole genome shotgun (WGS) entry which is preliminary data.</text>
</comment>
<comment type="catalytic activity">
    <reaction evidence="1">
        <text>ATP + protein L-histidine = ADP + protein N-phospho-L-histidine.</text>
        <dbReference type="EC" id="2.7.13.3"/>
    </reaction>
</comment>
<evidence type="ECO:0000256" key="7">
    <source>
        <dbReference type="ARBA" id="ARBA00022692"/>
    </source>
</evidence>
<comment type="subcellular location">
    <subcellularLocation>
        <location evidence="2">Membrane</location>
        <topology evidence="2">Multi-pass membrane protein</topology>
    </subcellularLocation>
</comment>
<evidence type="ECO:0000256" key="12">
    <source>
        <dbReference type="ARBA" id="ARBA00023012"/>
    </source>
</evidence>
<evidence type="ECO:0000313" key="17">
    <source>
        <dbReference type="Proteomes" id="UP000051934"/>
    </source>
</evidence>
<dbReference type="PANTHER" id="PTHR43065:SF10">
    <property type="entry name" value="PEROXIDE STRESS-ACTIVATED HISTIDINE KINASE MAK3"/>
    <property type="match status" value="1"/>
</dbReference>
<evidence type="ECO:0000256" key="9">
    <source>
        <dbReference type="ARBA" id="ARBA00022777"/>
    </source>
</evidence>
<organism evidence="16 17">
    <name type="scientific">OM182 bacterium BACL3 MAG-120507-bin80</name>
    <dbReference type="NCBI Taxonomy" id="1655577"/>
    <lineage>
        <taxon>Bacteria</taxon>
        <taxon>Pseudomonadati</taxon>
        <taxon>Pseudomonadota</taxon>
        <taxon>Gammaproteobacteria</taxon>
        <taxon>OMG group</taxon>
        <taxon>OM182 clade</taxon>
    </lineage>
</organism>
<feature type="transmembrane region" description="Helical" evidence="14">
    <location>
        <begin position="192"/>
        <end position="213"/>
    </location>
</feature>
<keyword evidence="10" id="KW-0067">ATP-binding</keyword>
<dbReference type="SMART" id="SM00388">
    <property type="entry name" value="HisKA"/>
    <property type="match status" value="1"/>
</dbReference>
<dbReference type="SMART" id="SM00387">
    <property type="entry name" value="HATPase_c"/>
    <property type="match status" value="1"/>
</dbReference>
<sequence>MNFELLTLIALGSAYLSLLFGIAYITERGWIPQRILRHPVVYVLSLGVFASIWAYYGVVGSAQREGYGYLANSIGISLAFMLSPLLLRPLLELTRTYQLSSLADLLAFRYRSPWVGTVTTLVILVGVTPLIALQIRAVADTADLLSPAASHGSIAVGFCVLITLFAILFGTSRRPGRTQHDGLMMAIAFESLIKLFAFLVVGGFAIFGGFGGFEEMQDWLVTQPELLGSLEDTNYFSSFHVMALLFFSAAVAMPHMFYVTFNGNAGRGALSFASWGLPLYFLLMSLPVLPILWAGIHSGSTIPVEYFPVAIGAAFDRPGISLLAYLGGLSAASGLIIVITLALSNMCLNHLILPLQQPAASKDIYRWLMQRRRVLITALIWAGFAFHYLPSDKISIQLMGTVAFAAGLQFLPGIVAILYWPQANKRGFFVGLASGVGIWFPLFMLPLLSETYSFSDIVINWRETAALSLIINCLAFIFGSLYFGSSDEERSSADLCTLDTIKRRKRSGLVAKSAGDFIKSLSKPLGERTATREVGQALQDLGLKKDDRRPYAMRLLRGRLEANLSGLLGPSIAREIIDSYLPYSIVSQHGSSDVTVIENRIEAYRSNLSGMAADLDNLRRYHRQILLDLPLGVCSLSSDREIIMWNRALEEFTEISSADVVGSQLDDLPEPWLTVLEEFIGEDIDHSYKQSFELAATKRTVNLHKALIEESGETGSSNEGLIILMEDMTETEILEAGLTHSERLASIGRLAAGVAHEIGNPITGIACLAQIIRDEYKDSELTGLAQQIIEQTDRTSKILQSLVNFAHAGTNKLMHENERVLISECIAQAQTLVSLDKKNKDMQLEIDCDPEAAILGDSQRLLQVLINLINNARDASQEGGTIVLAAKNMGTHINISVTDFGIGIPNAIKSRVFDPFFTTKEAGEGTGLGLSLVFSIVEDLNGNIDIISPVDRARGTGTQVLLKFPCYDPFSQG</sequence>
<dbReference type="SUPFAM" id="SSF47384">
    <property type="entry name" value="Homodimeric domain of signal transducing histidine kinase"/>
    <property type="match status" value="1"/>
</dbReference>
<dbReference type="InterPro" id="IPR036097">
    <property type="entry name" value="HisK_dim/P_sf"/>
</dbReference>
<dbReference type="InterPro" id="IPR005467">
    <property type="entry name" value="His_kinase_dom"/>
</dbReference>
<dbReference type="InterPro" id="IPR001734">
    <property type="entry name" value="Na/solute_symporter"/>
</dbReference>
<feature type="transmembrane region" description="Helical" evidence="14">
    <location>
        <begin position="374"/>
        <end position="390"/>
    </location>
</feature>
<name>A0A0R2SDX4_9GAMM</name>
<evidence type="ECO:0000259" key="15">
    <source>
        <dbReference type="PROSITE" id="PS50109"/>
    </source>
</evidence>
<dbReference type="PANTHER" id="PTHR43065">
    <property type="entry name" value="SENSOR HISTIDINE KINASE"/>
    <property type="match status" value="1"/>
</dbReference>
<feature type="domain" description="Histidine kinase" evidence="15">
    <location>
        <begin position="753"/>
        <end position="968"/>
    </location>
</feature>
<dbReference type="InterPro" id="IPR036890">
    <property type="entry name" value="HATPase_C_sf"/>
</dbReference>
<reference evidence="16 17" key="1">
    <citation type="submission" date="2015-10" db="EMBL/GenBank/DDBJ databases">
        <title>Metagenome-Assembled Genomes uncover a global brackish microbiome.</title>
        <authorList>
            <person name="Hugerth L.W."/>
            <person name="Larsson J."/>
            <person name="Alneberg J."/>
            <person name="Lindh M.V."/>
            <person name="Legrand C."/>
            <person name="Pinhassi J."/>
            <person name="Andersson A.F."/>
        </authorList>
    </citation>
    <scope>NUCLEOTIDE SEQUENCE [LARGE SCALE GENOMIC DNA]</scope>
    <source>
        <strain evidence="16">BACL4 MAG-120507-bin80</strain>
    </source>
</reference>
<dbReference type="InterPro" id="IPR038377">
    <property type="entry name" value="Na/Glc_symporter_sf"/>
</dbReference>
<dbReference type="InterPro" id="IPR003594">
    <property type="entry name" value="HATPase_dom"/>
</dbReference>
<keyword evidence="7 14" id="KW-0812">Transmembrane</keyword>
<dbReference type="Gene3D" id="3.30.565.10">
    <property type="entry name" value="Histidine kinase-like ATPase, C-terminal domain"/>
    <property type="match status" value="1"/>
</dbReference>
<evidence type="ECO:0000256" key="10">
    <source>
        <dbReference type="ARBA" id="ARBA00022840"/>
    </source>
</evidence>
<keyword evidence="13 14" id="KW-0472">Membrane</keyword>
<dbReference type="InterPro" id="IPR004358">
    <property type="entry name" value="Sig_transdc_His_kin-like_C"/>
</dbReference>
<feature type="transmembrane region" description="Helical" evidence="14">
    <location>
        <begin position="39"/>
        <end position="58"/>
    </location>
</feature>
<accession>A0A0R2SDX4</accession>
<keyword evidence="12" id="KW-0902">Two-component regulatory system</keyword>
<feature type="transmembrane region" description="Helical" evidence="14">
    <location>
        <begin position="322"/>
        <end position="353"/>
    </location>
</feature>
<feature type="transmembrane region" description="Helical" evidence="14">
    <location>
        <begin position="112"/>
        <end position="132"/>
    </location>
</feature>
<feature type="transmembrane region" description="Helical" evidence="14">
    <location>
        <begin position="465"/>
        <end position="483"/>
    </location>
</feature>
<gene>
    <name evidence="16" type="ORF">ABR69_05265</name>
</gene>
<evidence type="ECO:0000256" key="8">
    <source>
        <dbReference type="ARBA" id="ARBA00022741"/>
    </source>
</evidence>
<evidence type="ECO:0000256" key="11">
    <source>
        <dbReference type="ARBA" id="ARBA00022989"/>
    </source>
</evidence>
<evidence type="ECO:0000256" key="5">
    <source>
        <dbReference type="ARBA" id="ARBA00022553"/>
    </source>
</evidence>
<evidence type="ECO:0000256" key="13">
    <source>
        <dbReference type="ARBA" id="ARBA00023136"/>
    </source>
</evidence>
<feature type="transmembrane region" description="Helical" evidence="14">
    <location>
        <begin position="427"/>
        <end position="445"/>
    </location>
</feature>
<keyword evidence="6" id="KW-0808">Transferase</keyword>
<feature type="transmembrane region" description="Helical" evidence="14">
    <location>
        <begin position="70"/>
        <end position="91"/>
    </location>
</feature>
<evidence type="ECO:0000313" key="16">
    <source>
        <dbReference type="EMBL" id="KRO73073.1"/>
    </source>
</evidence>
<dbReference type="InterPro" id="IPR003661">
    <property type="entry name" value="HisK_dim/P_dom"/>
</dbReference>
<dbReference type="PROSITE" id="PS50283">
    <property type="entry name" value="NA_SOLUT_SYMP_3"/>
    <property type="match status" value="1"/>
</dbReference>
<dbReference type="EMBL" id="LIBB01000031">
    <property type="protein sequence ID" value="KRO73073.1"/>
    <property type="molecule type" value="Genomic_DNA"/>
</dbReference>
<keyword evidence="9" id="KW-0418">Kinase</keyword>
<keyword evidence="5" id="KW-0597">Phosphoprotein</keyword>
<evidence type="ECO:0000256" key="3">
    <source>
        <dbReference type="ARBA" id="ARBA00006434"/>
    </source>
</evidence>
<keyword evidence="11 14" id="KW-1133">Transmembrane helix</keyword>
<dbReference type="Pfam" id="PF00512">
    <property type="entry name" value="HisKA"/>
    <property type="match status" value="1"/>
</dbReference>
<dbReference type="SUPFAM" id="SSF55874">
    <property type="entry name" value="ATPase domain of HSP90 chaperone/DNA topoisomerase II/histidine kinase"/>
    <property type="match status" value="1"/>
</dbReference>
<evidence type="ECO:0000256" key="6">
    <source>
        <dbReference type="ARBA" id="ARBA00022679"/>
    </source>
</evidence>
<dbReference type="GO" id="GO:0022857">
    <property type="term" value="F:transmembrane transporter activity"/>
    <property type="evidence" value="ECO:0007669"/>
    <property type="project" value="InterPro"/>
</dbReference>
<dbReference type="AlphaFoldDB" id="A0A0R2SDX4"/>
<feature type="transmembrane region" description="Helical" evidence="14">
    <location>
        <begin position="6"/>
        <end position="27"/>
    </location>
</feature>
<dbReference type="Proteomes" id="UP000051934">
    <property type="component" value="Unassembled WGS sequence"/>
</dbReference>
<protein>
    <recommendedName>
        <fullName evidence="4">histidine kinase</fullName>
        <ecNumber evidence="4">2.7.13.3</ecNumber>
    </recommendedName>
</protein>
<evidence type="ECO:0000256" key="2">
    <source>
        <dbReference type="ARBA" id="ARBA00004141"/>
    </source>
</evidence>
<dbReference type="SUPFAM" id="SSF55785">
    <property type="entry name" value="PYP-like sensor domain (PAS domain)"/>
    <property type="match status" value="1"/>
</dbReference>
<dbReference type="GO" id="GO:0016020">
    <property type="term" value="C:membrane"/>
    <property type="evidence" value="ECO:0007669"/>
    <property type="project" value="UniProtKB-SubCell"/>
</dbReference>
<feature type="transmembrane region" description="Helical" evidence="14">
    <location>
        <begin position="272"/>
        <end position="296"/>
    </location>
</feature>
<feature type="transmembrane region" description="Helical" evidence="14">
    <location>
        <begin position="152"/>
        <end position="171"/>
    </location>
</feature>
<feature type="transmembrane region" description="Helical" evidence="14">
    <location>
        <begin position="396"/>
        <end position="420"/>
    </location>
</feature>
<keyword evidence="8" id="KW-0547">Nucleotide-binding</keyword>
<feature type="transmembrane region" description="Helical" evidence="14">
    <location>
        <begin position="233"/>
        <end position="260"/>
    </location>
</feature>
<dbReference type="Gene3D" id="1.10.287.130">
    <property type="match status" value="1"/>
</dbReference>
<evidence type="ECO:0000256" key="4">
    <source>
        <dbReference type="ARBA" id="ARBA00012438"/>
    </source>
</evidence>
<dbReference type="EC" id="2.7.13.3" evidence="4"/>
<proteinExistence type="inferred from homology"/>
<comment type="similarity">
    <text evidence="3">Belongs to the sodium:solute symporter (SSF) (TC 2.A.21) family.</text>
</comment>